<comment type="caution">
    <text evidence="1">The sequence shown here is derived from an EMBL/GenBank/DDBJ whole genome shotgun (WGS) entry which is preliminary data.</text>
</comment>
<gene>
    <name evidence="1" type="ORF">OWV82_005389</name>
</gene>
<dbReference type="EMBL" id="CM051395">
    <property type="protein sequence ID" value="KAJ4726738.1"/>
    <property type="molecule type" value="Genomic_DNA"/>
</dbReference>
<accession>A0ACC1YT85</accession>
<sequence length="176" mass="19652">MSSKIMQQSPQIFAPPAEITTEQIQKCLDENKQLIMAILENQNLGKSAECALYQTQLQQNLMYLARIADAQPQAPKMPSQMSPSPSPSPHSSMPRENYTLPSQPTTTQQQQGFMASKGPLPLHDQQQQQQHPRVYVQQQQLIAGQMGMRPTSTTSSIYQTMQTGHDNNLDCLEPGN</sequence>
<proteinExistence type="predicted"/>
<reference evidence="1 2" key="1">
    <citation type="journal article" date="2023" name="Science">
        <title>Complex scaffold remodeling in plant triterpene biosynthesis.</title>
        <authorList>
            <person name="De La Pena R."/>
            <person name="Hodgson H."/>
            <person name="Liu J.C."/>
            <person name="Stephenson M.J."/>
            <person name="Martin A.C."/>
            <person name="Owen C."/>
            <person name="Harkess A."/>
            <person name="Leebens-Mack J."/>
            <person name="Jimenez L.E."/>
            <person name="Osbourn A."/>
            <person name="Sattely E.S."/>
        </authorList>
    </citation>
    <scope>NUCLEOTIDE SEQUENCE [LARGE SCALE GENOMIC DNA]</scope>
    <source>
        <strain evidence="2">cv. JPN11</strain>
        <tissue evidence="1">Leaf</tissue>
    </source>
</reference>
<evidence type="ECO:0000313" key="2">
    <source>
        <dbReference type="Proteomes" id="UP001164539"/>
    </source>
</evidence>
<name>A0ACC1YT85_MELAZ</name>
<dbReference type="Proteomes" id="UP001164539">
    <property type="component" value="Chromosome 2"/>
</dbReference>
<organism evidence="1 2">
    <name type="scientific">Melia azedarach</name>
    <name type="common">Chinaberry tree</name>
    <dbReference type="NCBI Taxonomy" id="155640"/>
    <lineage>
        <taxon>Eukaryota</taxon>
        <taxon>Viridiplantae</taxon>
        <taxon>Streptophyta</taxon>
        <taxon>Embryophyta</taxon>
        <taxon>Tracheophyta</taxon>
        <taxon>Spermatophyta</taxon>
        <taxon>Magnoliopsida</taxon>
        <taxon>eudicotyledons</taxon>
        <taxon>Gunneridae</taxon>
        <taxon>Pentapetalae</taxon>
        <taxon>rosids</taxon>
        <taxon>malvids</taxon>
        <taxon>Sapindales</taxon>
        <taxon>Meliaceae</taxon>
        <taxon>Melia</taxon>
    </lineage>
</organism>
<evidence type="ECO:0000313" key="1">
    <source>
        <dbReference type="EMBL" id="KAJ4726738.1"/>
    </source>
</evidence>
<protein>
    <submittedName>
        <fullName evidence="1">GRF1-interacting factor like</fullName>
    </submittedName>
</protein>
<keyword evidence="2" id="KW-1185">Reference proteome</keyword>